<dbReference type="InterPro" id="IPR039261">
    <property type="entry name" value="FNR_nucleotide-bd"/>
</dbReference>
<evidence type="ECO:0000313" key="3">
    <source>
        <dbReference type="Proteomes" id="UP001363151"/>
    </source>
</evidence>
<dbReference type="PANTHER" id="PTHR11972:SF153">
    <property type="entry name" value="SUPEROXIDE-GENERATING NADPH OXIDASE HEAVY CHAIN SUBUNIT A"/>
    <property type="match status" value="1"/>
</dbReference>
<name>A0ABR1FVR8_AURAN</name>
<accession>A0ABR1FVR8</accession>
<gene>
    <name evidence="2" type="primary">DUOX2</name>
    <name evidence="2" type="ORF">SO694_00029010</name>
</gene>
<dbReference type="InterPro" id="IPR050369">
    <property type="entry name" value="RBOH/FRE"/>
</dbReference>
<evidence type="ECO:0000256" key="1">
    <source>
        <dbReference type="ARBA" id="ARBA00023002"/>
    </source>
</evidence>
<proteinExistence type="predicted"/>
<dbReference type="Proteomes" id="UP001363151">
    <property type="component" value="Unassembled WGS sequence"/>
</dbReference>
<keyword evidence="1" id="KW-0560">Oxidoreductase</keyword>
<sequence>MSRLFIRARAPKSKEKPRSTSRLITRAVPAVSIAVTLYLWVRTFSPAPVGLLHWNGGEPYICPRVTVCAEDWVALGLLGATRTLAYLCYPLLMLLFLGKANNLVCALSRSVVGVYVPFHRLHELHTSAGVVAGAAFVAHGAGHAARWARQGNARLLWASQTGRTGAVAALLTPLIVVPMRSAACRAALRWELRKALHYLAVLWGLLAALHAPKSVSLPCVGIPLAVYAGDWLYGLLFRTYLVRTSRFTRLARAVQLDFENPPGFYAGGWKSGYVLVCVPWLAKAEWHAFSVFQHPTMPDHSSVCMAVGGDWTRALHDAVSLRPTTRPVWVAGPRHSPYASSFKADNIITVASGIGITPALSVLASQDESRRVNLIWICRDPSLVEFHLEATRFPANGWTLAIGEVVGGIELGLGLPEAMLEEAEVTKARSAVARAPGAAAAPEPPGAELERALYATCPAVAPEPGDGDALDAAGLDELAHWLAAPTPLDAFSPSSERGAFLPSSGALEDLVDPERLRTWLILYCGGAQPVVDALTRVSAKTGIKLKVEKFDW</sequence>
<comment type="caution">
    <text evidence="2">The sequence shown here is derived from an EMBL/GenBank/DDBJ whole genome shotgun (WGS) entry which is preliminary data.</text>
</comment>
<dbReference type="PANTHER" id="PTHR11972">
    <property type="entry name" value="NADPH OXIDASE"/>
    <property type="match status" value="1"/>
</dbReference>
<dbReference type="EMBL" id="JBBJCI010000222">
    <property type="protein sequence ID" value="KAK7239752.1"/>
    <property type="molecule type" value="Genomic_DNA"/>
</dbReference>
<organism evidence="2 3">
    <name type="scientific">Aureococcus anophagefferens</name>
    <name type="common">Harmful bloom alga</name>
    <dbReference type="NCBI Taxonomy" id="44056"/>
    <lineage>
        <taxon>Eukaryota</taxon>
        <taxon>Sar</taxon>
        <taxon>Stramenopiles</taxon>
        <taxon>Ochrophyta</taxon>
        <taxon>Pelagophyceae</taxon>
        <taxon>Pelagomonadales</taxon>
        <taxon>Pelagomonadaceae</taxon>
        <taxon>Aureococcus</taxon>
    </lineage>
</organism>
<keyword evidence="3" id="KW-1185">Reference proteome</keyword>
<protein>
    <submittedName>
        <fullName evidence="2">Dual oxidase</fullName>
    </submittedName>
</protein>
<dbReference type="CDD" id="cd06186">
    <property type="entry name" value="NOX_Duox_like_FAD_NADP"/>
    <property type="match status" value="1"/>
</dbReference>
<dbReference type="Gene3D" id="3.40.50.80">
    <property type="entry name" value="Nucleotide-binding domain of ferredoxin-NADP reductase (FNR) module"/>
    <property type="match status" value="1"/>
</dbReference>
<reference evidence="2 3" key="1">
    <citation type="submission" date="2024-03" db="EMBL/GenBank/DDBJ databases">
        <title>Aureococcus anophagefferens CCMP1851 and Kratosvirus quantuckense: Draft genome of a second virus-susceptible host strain in the model system.</title>
        <authorList>
            <person name="Chase E."/>
            <person name="Truchon A.R."/>
            <person name="Schepens W."/>
            <person name="Wilhelm S.W."/>
        </authorList>
    </citation>
    <scope>NUCLEOTIDE SEQUENCE [LARGE SCALE GENOMIC DNA]</scope>
    <source>
        <strain evidence="2 3">CCMP1851</strain>
    </source>
</reference>
<dbReference type="SUPFAM" id="SSF52343">
    <property type="entry name" value="Ferredoxin reductase-like, C-terminal NADP-linked domain"/>
    <property type="match status" value="1"/>
</dbReference>
<evidence type="ECO:0000313" key="2">
    <source>
        <dbReference type="EMBL" id="KAK7239752.1"/>
    </source>
</evidence>